<dbReference type="InParanoid" id="H0EY94"/>
<evidence type="ECO:0000313" key="3">
    <source>
        <dbReference type="Proteomes" id="UP000005446"/>
    </source>
</evidence>
<name>H0EY94_GLAL7</name>
<evidence type="ECO:0000313" key="2">
    <source>
        <dbReference type="EMBL" id="EHK96509.1"/>
    </source>
</evidence>
<protein>
    <submittedName>
        <fullName evidence="2">Uncharacterized protein</fullName>
    </submittedName>
</protein>
<feature type="region of interest" description="Disordered" evidence="1">
    <location>
        <begin position="1"/>
        <end position="61"/>
    </location>
</feature>
<dbReference type="AlphaFoldDB" id="H0EY94"/>
<feature type="compositionally biased region" description="Basic and acidic residues" evidence="1">
    <location>
        <begin position="34"/>
        <end position="52"/>
    </location>
</feature>
<feature type="compositionally biased region" description="Acidic residues" evidence="1">
    <location>
        <begin position="8"/>
        <end position="33"/>
    </location>
</feature>
<dbReference type="EMBL" id="AGUE01000247">
    <property type="protein sequence ID" value="EHK96509.1"/>
    <property type="molecule type" value="Genomic_DNA"/>
</dbReference>
<dbReference type="HOGENOM" id="CLU_2922810_0_0_1"/>
<proteinExistence type="predicted"/>
<reference evidence="2 3" key="1">
    <citation type="journal article" date="2012" name="Eukaryot. Cell">
        <title>Genome sequence of the fungus Glarea lozoyensis: the first genome sequence of a species from the Helotiaceae family.</title>
        <authorList>
            <person name="Youssar L."/>
            <person name="Gruening B.A."/>
            <person name="Erxleben A."/>
            <person name="Guenther S."/>
            <person name="Huettel W."/>
        </authorList>
    </citation>
    <scope>NUCLEOTIDE SEQUENCE [LARGE SCALE GENOMIC DNA]</scope>
    <source>
        <strain evidence="3">ATCC 74030 / MF5533</strain>
    </source>
</reference>
<sequence length="61" mass="7086">MLEREGFGDPEDVTDEDSEDDEDENEDEDEDQDQDRVEKENADEVVDERKGDDDEYSSALQ</sequence>
<evidence type="ECO:0000256" key="1">
    <source>
        <dbReference type="SAM" id="MobiDB-lite"/>
    </source>
</evidence>
<keyword evidence="3" id="KW-1185">Reference proteome</keyword>
<organism evidence="2 3">
    <name type="scientific">Glarea lozoyensis (strain ATCC 74030 / MF5533)</name>
    <dbReference type="NCBI Taxonomy" id="1104152"/>
    <lineage>
        <taxon>Eukaryota</taxon>
        <taxon>Fungi</taxon>
        <taxon>Dikarya</taxon>
        <taxon>Ascomycota</taxon>
        <taxon>Pezizomycotina</taxon>
        <taxon>Leotiomycetes</taxon>
        <taxon>Helotiales</taxon>
        <taxon>Helotiaceae</taxon>
        <taxon>Glarea</taxon>
    </lineage>
</organism>
<gene>
    <name evidence="2" type="ORF">M7I_7792</name>
</gene>
<accession>H0EY94</accession>
<comment type="caution">
    <text evidence="2">The sequence shown here is derived from an EMBL/GenBank/DDBJ whole genome shotgun (WGS) entry which is preliminary data.</text>
</comment>
<dbReference type="Proteomes" id="UP000005446">
    <property type="component" value="Unassembled WGS sequence"/>
</dbReference>